<dbReference type="Pfam" id="PF00448">
    <property type="entry name" value="SRP54"/>
    <property type="match status" value="1"/>
</dbReference>
<comment type="caution">
    <text evidence="5">The sequence shown here is derived from an EMBL/GenBank/DDBJ whole genome shotgun (WGS) entry which is preliminary data.</text>
</comment>
<dbReference type="Proteomes" id="UP000013097">
    <property type="component" value="Unassembled WGS sequence"/>
</dbReference>
<feature type="domain" description="SRP54-type proteins GTP-binding" evidence="4">
    <location>
        <begin position="196"/>
        <end position="236"/>
    </location>
</feature>
<evidence type="ECO:0000313" key="5">
    <source>
        <dbReference type="EMBL" id="ENZ02252.1"/>
    </source>
</evidence>
<sequence>MVIKKYIVSNMNEALTMIRSELGKNAVIITQRKVRKEGVLGIFKPKLIEVTAAVENSKIVKNTNLDEKQDMENSINSIKKLMEEKLSNKSIEDKKLNNTIDNNKVIENINESNNKEVVKLRHEISDIKEILNKTLIKTEKIDYLHELLKELDIYEQFYDEFKEKIKNINDKEEVRNSLREIIDKEIIIDTEELKGKIVLVGPTGVGKTTTIAKLAGKLALKEGKKVGLITVDTYRI</sequence>
<evidence type="ECO:0000313" key="6">
    <source>
        <dbReference type="Proteomes" id="UP000013097"/>
    </source>
</evidence>
<evidence type="ECO:0000256" key="1">
    <source>
        <dbReference type="ARBA" id="ARBA00022741"/>
    </source>
</evidence>
<dbReference type="SUPFAM" id="SSF52540">
    <property type="entry name" value="P-loop containing nucleoside triphosphate hydrolases"/>
    <property type="match status" value="2"/>
</dbReference>
<name>N9Y380_9CLOT</name>
<dbReference type="eggNOG" id="COG1419">
    <property type="taxonomic scope" value="Bacteria"/>
</dbReference>
<dbReference type="HOGENOM" id="CLU_1173797_0_0_9"/>
<dbReference type="GO" id="GO:0005525">
    <property type="term" value="F:GTP binding"/>
    <property type="evidence" value="ECO:0007669"/>
    <property type="project" value="UniProtKB-KW"/>
</dbReference>
<dbReference type="GO" id="GO:0006614">
    <property type="term" value="P:SRP-dependent cotranslational protein targeting to membrane"/>
    <property type="evidence" value="ECO:0007669"/>
    <property type="project" value="InterPro"/>
</dbReference>
<evidence type="ECO:0000259" key="4">
    <source>
        <dbReference type="Pfam" id="PF00448"/>
    </source>
</evidence>
<proteinExistence type="predicted"/>
<reference evidence="5 6" key="1">
    <citation type="submission" date="2013-01" db="EMBL/GenBank/DDBJ databases">
        <title>The Genome Sequence of Clostridium colicanis 209318.</title>
        <authorList>
            <consortium name="The Broad Institute Genome Sequencing Platform"/>
            <person name="Earl A."/>
            <person name="Ward D."/>
            <person name="Feldgarden M."/>
            <person name="Gevers D."/>
            <person name="Courvalin P."/>
            <person name="Lambert T."/>
            <person name="Walker B."/>
            <person name="Young S.K."/>
            <person name="Zeng Q."/>
            <person name="Gargeya S."/>
            <person name="Fitzgerald M."/>
            <person name="Haas B."/>
            <person name="Abouelleil A."/>
            <person name="Alvarado L."/>
            <person name="Arachchi H.M."/>
            <person name="Berlin A.M."/>
            <person name="Chapman S.B."/>
            <person name="Dewar J."/>
            <person name="Goldberg J."/>
            <person name="Griggs A."/>
            <person name="Gujja S."/>
            <person name="Hansen M."/>
            <person name="Howarth C."/>
            <person name="Imamovic A."/>
            <person name="Larimer J."/>
            <person name="McCowan C."/>
            <person name="Murphy C."/>
            <person name="Neiman D."/>
            <person name="Pearson M."/>
            <person name="Priest M."/>
            <person name="Roberts A."/>
            <person name="Saif S."/>
            <person name="Shea T."/>
            <person name="Sisk P."/>
            <person name="Sykes S."/>
            <person name="Wortman J."/>
            <person name="Nusbaum C."/>
            <person name="Birren B."/>
        </authorList>
    </citation>
    <scope>NUCLEOTIDE SEQUENCE [LARGE SCALE GENOMIC DNA]</scope>
    <source>
        <strain evidence="5 6">209318</strain>
    </source>
</reference>
<dbReference type="AlphaFoldDB" id="N9Y380"/>
<protein>
    <recommendedName>
        <fullName evidence="4">SRP54-type proteins GTP-binding domain-containing protein</fullName>
    </recommendedName>
</protein>
<dbReference type="EMBL" id="AGYT01000008">
    <property type="protein sequence ID" value="ENZ02252.1"/>
    <property type="molecule type" value="Genomic_DNA"/>
</dbReference>
<organism evidence="5 6">
    <name type="scientific">Clostridium thermobutyricum</name>
    <dbReference type="NCBI Taxonomy" id="29372"/>
    <lineage>
        <taxon>Bacteria</taxon>
        <taxon>Bacillati</taxon>
        <taxon>Bacillota</taxon>
        <taxon>Clostridia</taxon>
        <taxon>Eubacteriales</taxon>
        <taxon>Clostridiaceae</taxon>
        <taxon>Clostridium</taxon>
    </lineage>
</organism>
<feature type="coiled-coil region" evidence="3">
    <location>
        <begin position="144"/>
        <end position="171"/>
    </location>
</feature>
<evidence type="ECO:0000256" key="3">
    <source>
        <dbReference type="SAM" id="Coils"/>
    </source>
</evidence>
<keyword evidence="2" id="KW-0342">GTP-binding</keyword>
<dbReference type="Gene3D" id="3.40.50.300">
    <property type="entry name" value="P-loop containing nucleotide triphosphate hydrolases"/>
    <property type="match status" value="1"/>
</dbReference>
<dbReference type="InterPro" id="IPR000897">
    <property type="entry name" value="SRP54_GTPase_dom"/>
</dbReference>
<evidence type="ECO:0000256" key="2">
    <source>
        <dbReference type="ARBA" id="ARBA00023134"/>
    </source>
</evidence>
<dbReference type="PATRIC" id="fig|999411.4.peg.1463"/>
<accession>N9Y380</accession>
<keyword evidence="1" id="KW-0547">Nucleotide-binding</keyword>
<gene>
    <name evidence="5" type="ORF">HMPREF1092_01487</name>
</gene>
<keyword evidence="6" id="KW-1185">Reference proteome</keyword>
<dbReference type="InterPro" id="IPR027417">
    <property type="entry name" value="P-loop_NTPase"/>
</dbReference>
<keyword evidence="3" id="KW-0175">Coiled coil</keyword>